<dbReference type="GO" id="GO:0008270">
    <property type="term" value="F:zinc ion binding"/>
    <property type="evidence" value="ECO:0007669"/>
    <property type="project" value="UniProtKB-KW"/>
</dbReference>
<dbReference type="InterPro" id="IPR000315">
    <property type="entry name" value="Znf_B-box"/>
</dbReference>
<keyword evidence="1" id="KW-0479">Metal-binding</keyword>
<dbReference type="SMART" id="SM00184">
    <property type="entry name" value="RING"/>
    <property type="match status" value="1"/>
</dbReference>
<dbReference type="Proteomes" id="UP001186944">
    <property type="component" value="Unassembled WGS sequence"/>
</dbReference>
<dbReference type="PROSITE" id="PS50089">
    <property type="entry name" value="ZF_RING_2"/>
    <property type="match status" value="1"/>
</dbReference>
<dbReference type="GO" id="GO:0060340">
    <property type="term" value="P:positive regulation of type I interferon-mediated signaling pathway"/>
    <property type="evidence" value="ECO:0007669"/>
    <property type="project" value="TreeGrafter"/>
</dbReference>
<organism evidence="7 8">
    <name type="scientific">Pinctada imbricata</name>
    <name type="common">Atlantic pearl-oyster</name>
    <name type="synonym">Pinctada martensii</name>
    <dbReference type="NCBI Taxonomy" id="66713"/>
    <lineage>
        <taxon>Eukaryota</taxon>
        <taxon>Metazoa</taxon>
        <taxon>Spiralia</taxon>
        <taxon>Lophotrochozoa</taxon>
        <taxon>Mollusca</taxon>
        <taxon>Bivalvia</taxon>
        <taxon>Autobranchia</taxon>
        <taxon>Pteriomorphia</taxon>
        <taxon>Pterioida</taxon>
        <taxon>Pterioidea</taxon>
        <taxon>Pteriidae</taxon>
        <taxon>Pinctada</taxon>
    </lineage>
</organism>
<accession>A0AA88XCS8</accession>
<dbReference type="SUPFAM" id="SSF101898">
    <property type="entry name" value="NHL repeat"/>
    <property type="match status" value="1"/>
</dbReference>
<dbReference type="GO" id="GO:0061630">
    <property type="term" value="F:ubiquitin protein ligase activity"/>
    <property type="evidence" value="ECO:0007669"/>
    <property type="project" value="TreeGrafter"/>
</dbReference>
<evidence type="ECO:0000256" key="4">
    <source>
        <dbReference type="PROSITE-ProRule" id="PRU00024"/>
    </source>
</evidence>
<sequence>MAMASSTDYSAKLDLTTCSICLETFKTPKYFPCLHSFCEGCIKTYITTTFVQTKGGVNCPVCRMYVPKPEDIGIEEWSSKLPTNHILVSLIDMNESKSGEKLCMACARENETESASSWCINCAEALCKSCERYHRRHKSSTNHKLIDIENYGTTELPLQQAEIPCTEHPDEKLKAYCSDHSAICCMTCVMLKHRKCDNVGSIQDAAEEMKKSREVESFPDALNKITNSLVTMVHYTAENLQNLDKDIEKMKIDVDILFTKLSDHLSKLKSDIMSEISKIEKEIRPEIEDKHDEIKCKISTIENDLALFQTNMKYAPPAQFIQAMEKLMEQRSILEQFVNEEDRQLKEIRVTFDANEKLLEIEKDIKVFGEVNIRRRSRTGMLRSTDRQVDMGSVVPTLSSEVNIQCDVTGIAVLENDLVLLSNYSNNAIELRDHQCSSVLSSLSLPGYTWGIKMTSDTEGAVAVSAHGLIIFNIQNNQITKIKEISTNVNCDFVYHQGKYYIGCNKNIAVYDSNHHKVRDISVDNDVGGMAVRDDTSLCYTVWGDRELYCITMDGTPVFTYTHDKLHYTSGVTVDHAAYIYICGWSSRNVHQLSHDGKLQRIVFDNLSLGPYCVSFNKLGDKAVIGCYNRVLSYDMK</sequence>
<dbReference type="Gene3D" id="4.10.830.40">
    <property type="match status" value="1"/>
</dbReference>
<feature type="domain" description="B box-type" evidence="6">
    <location>
        <begin position="160"/>
        <end position="194"/>
    </location>
</feature>
<dbReference type="Gene3D" id="2.120.10.30">
    <property type="entry name" value="TolB, C-terminal domain"/>
    <property type="match status" value="1"/>
</dbReference>
<dbReference type="PROSITE" id="PS50119">
    <property type="entry name" value="ZF_BBOX"/>
    <property type="match status" value="2"/>
</dbReference>
<evidence type="ECO:0000256" key="1">
    <source>
        <dbReference type="ARBA" id="ARBA00022723"/>
    </source>
</evidence>
<dbReference type="PANTHER" id="PTHR25462:SF299">
    <property type="entry name" value="E3 UBIQUITIN-PROTEIN LIGASE TRIM56"/>
    <property type="match status" value="1"/>
</dbReference>
<dbReference type="GO" id="GO:0045087">
    <property type="term" value="P:innate immune response"/>
    <property type="evidence" value="ECO:0007669"/>
    <property type="project" value="TreeGrafter"/>
</dbReference>
<feature type="domain" description="RING-type" evidence="5">
    <location>
        <begin position="18"/>
        <end position="63"/>
    </location>
</feature>
<evidence type="ECO:0000313" key="7">
    <source>
        <dbReference type="EMBL" id="KAK3082814.1"/>
    </source>
</evidence>
<dbReference type="Gene3D" id="3.30.40.10">
    <property type="entry name" value="Zinc/RING finger domain, C3HC4 (zinc finger)"/>
    <property type="match status" value="1"/>
</dbReference>
<protein>
    <submittedName>
        <fullName evidence="7">Uncharacterized protein</fullName>
    </submittedName>
</protein>
<dbReference type="InterPro" id="IPR013083">
    <property type="entry name" value="Znf_RING/FYVE/PHD"/>
</dbReference>
<evidence type="ECO:0000256" key="2">
    <source>
        <dbReference type="ARBA" id="ARBA00022771"/>
    </source>
</evidence>
<gene>
    <name evidence="7" type="ORF">FSP39_006222</name>
</gene>
<reference evidence="7" key="1">
    <citation type="submission" date="2019-08" db="EMBL/GenBank/DDBJ databases">
        <title>The improved chromosome-level genome for the pearl oyster Pinctada fucata martensii using PacBio sequencing and Hi-C.</title>
        <authorList>
            <person name="Zheng Z."/>
        </authorList>
    </citation>
    <scope>NUCLEOTIDE SEQUENCE</scope>
    <source>
        <strain evidence="7">ZZ-2019</strain>
        <tissue evidence="7">Adductor muscle</tissue>
    </source>
</reference>
<evidence type="ECO:0000259" key="6">
    <source>
        <dbReference type="PROSITE" id="PS50119"/>
    </source>
</evidence>
<dbReference type="AlphaFoldDB" id="A0AA88XCS8"/>
<evidence type="ECO:0000256" key="3">
    <source>
        <dbReference type="ARBA" id="ARBA00022833"/>
    </source>
</evidence>
<dbReference type="InterPro" id="IPR047153">
    <property type="entry name" value="TRIM45/56/19-like"/>
</dbReference>
<dbReference type="SUPFAM" id="SSF57845">
    <property type="entry name" value="B-box zinc-binding domain"/>
    <property type="match status" value="1"/>
</dbReference>
<dbReference type="Pfam" id="PF00097">
    <property type="entry name" value="zf-C3HC4"/>
    <property type="match status" value="1"/>
</dbReference>
<dbReference type="GO" id="GO:0005654">
    <property type="term" value="C:nucleoplasm"/>
    <property type="evidence" value="ECO:0007669"/>
    <property type="project" value="TreeGrafter"/>
</dbReference>
<comment type="caution">
    <text evidence="7">The sequence shown here is derived from an EMBL/GenBank/DDBJ whole genome shotgun (WGS) entry which is preliminary data.</text>
</comment>
<keyword evidence="8" id="KW-1185">Reference proteome</keyword>
<dbReference type="SUPFAM" id="SSF57850">
    <property type="entry name" value="RING/U-box"/>
    <property type="match status" value="1"/>
</dbReference>
<dbReference type="InterPro" id="IPR018957">
    <property type="entry name" value="Znf_C3HC4_RING-type"/>
</dbReference>
<keyword evidence="3" id="KW-0862">Zinc</keyword>
<dbReference type="InterPro" id="IPR011042">
    <property type="entry name" value="6-blade_b-propeller_TolB-like"/>
</dbReference>
<proteinExistence type="predicted"/>
<dbReference type="Gene3D" id="3.30.160.60">
    <property type="entry name" value="Classic Zinc Finger"/>
    <property type="match status" value="1"/>
</dbReference>
<dbReference type="Pfam" id="PF00643">
    <property type="entry name" value="zf-B_box"/>
    <property type="match status" value="1"/>
</dbReference>
<dbReference type="PANTHER" id="PTHR25462">
    <property type="entry name" value="BONUS, ISOFORM C-RELATED"/>
    <property type="match status" value="1"/>
</dbReference>
<dbReference type="EMBL" id="VSWD01000014">
    <property type="protein sequence ID" value="KAK3082814.1"/>
    <property type="molecule type" value="Genomic_DNA"/>
</dbReference>
<dbReference type="PROSITE" id="PS00518">
    <property type="entry name" value="ZF_RING_1"/>
    <property type="match status" value="1"/>
</dbReference>
<dbReference type="InterPro" id="IPR001841">
    <property type="entry name" value="Znf_RING"/>
</dbReference>
<keyword evidence="2 4" id="KW-0863">Zinc-finger</keyword>
<feature type="domain" description="B box-type" evidence="6">
    <location>
        <begin position="98"/>
        <end position="148"/>
    </location>
</feature>
<evidence type="ECO:0000259" key="5">
    <source>
        <dbReference type="PROSITE" id="PS50089"/>
    </source>
</evidence>
<dbReference type="InterPro" id="IPR017907">
    <property type="entry name" value="Znf_RING_CS"/>
</dbReference>
<name>A0AA88XCS8_PINIB</name>
<evidence type="ECO:0000313" key="8">
    <source>
        <dbReference type="Proteomes" id="UP001186944"/>
    </source>
</evidence>